<comment type="cofactor">
    <cofactor evidence="1">
        <name>L-ascorbate</name>
        <dbReference type="ChEBI" id="CHEBI:38290"/>
    </cofactor>
</comment>
<dbReference type="PANTHER" id="PTHR10869">
    <property type="entry name" value="PROLYL 4-HYDROXYLASE ALPHA SUBUNIT"/>
    <property type="match status" value="1"/>
</dbReference>
<evidence type="ECO:0000256" key="3">
    <source>
        <dbReference type="ARBA" id="ARBA00022964"/>
    </source>
</evidence>
<evidence type="ECO:0000313" key="7">
    <source>
        <dbReference type="EMBL" id="SVC18290.1"/>
    </source>
</evidence>
<feature type="domain" description="Fe2OG dioxygenase" evidence="6">
    <location>
        <begin position="116"/>
        <end position="209"/>
    </location>
</feature>
<keyword evidence="4" id="KW-0560">Oxidoreductase</keyword>
<dbReference type="InterPro" id="IPR045054">
    <property type="entry name" value="P4HA-like"/>
</dbReference>
<dbReference type="InterPro" id="IPR005123">
    <property type="entry name" value="Oxoglu/Fe-dep_dioxygenase_dom"/>
</dbReference>
<dbReference type="Gene3D" id="2.60.120.620">
    <property type="entry name" value="q2cbj1_9rhob like domain"/>
    <property type="match status" value="1"/>
</dbReference>
<proteinExistence type="predicted"/>
<feature type="non-terminal residue" evidence="7">
    <location>
        <position position="1"/>
    </location>
</feature>
<reference evidence="7" key="1">
    <citation type="submission" date="2018-05" db="EMBL/GenBank/DDBJ databases">
        <authorList>
            <person name="Lanie J.A."/>
            <person name="Ng W.-L."/>
            <person name="Kazmierczak K.M."/>
            <person name="Andrzejewski T.M."/>
            <person name="Davidsen T.M."/>
            <person name="Wayne K.J."/>
            <person name="Tettelin H."/>
            <person name="Glass J.I."/>
            <person name="Rusch D."/>
            <person name="Podicherti R."/>
            <person name="Tsui H.-C.T."/>
            <person name="Winkler M.E."/>
        </authorList>
    </citation>
    <scope>NUCLEOTIDE SEQUENCE</scope>
</reference>
<keyword evidence="3" id="KW-0223">Dioxygenase</keyword>
<accession>A0A382K1F8</accession>
<dbReference type="PROSITE" id="PS51471">
    <property type="entry name" value="FE2OG_OXY"/>
    <property type="match status" value="1"/>
</dbReference>
<dbReference type="EMBL" id="UINC01077813">
    <property type="protein sequence ID" value="SVC18290.1"/>
    <property type="molecule type" value="Genomic_DNA"/>
</dbReference>
<name>A0A382K1F8_9ZZZZ</name>
<evidence type="ECO:0000256" key="5">
    <source>
        <dbReference type="ARBA" id="ARBA00023004"/>
    </source>
</evidence>
<dbReference type="Pfam" id="PF13640">
    <property type="entry name" value="2OG-FeII_Oxy_3"/>
    <property type="match status" value="1"/>
</dbReference>
<dbReference type="GO" id="GO:0051213">
    <property type="term" value="F:dioxygenase activity"/>
    <property type="evidence" value="ECO:0007669"/>
    <property type="project" value="UniProtKB-KW"/>
</dbReference>
<keyword evidence="5" id="KW-0408">Iron</keyword>
<evidence type="ECO:0000256" key="4">
    <source>
        <dbReference type="ARBA" id="ARBA00023002"/>
    </source>
</evidence>
<evidence type="ECO:0000256" key="1">
    <source>
        <dbReference type="ARBA" id="ARBA00001961"/>
    </source>
</evidence>
<keyword evidence="2" id="KW-0479">Metal-binding</keyword>
<evidence type="ECO:0000256" key="2">
    <source>
        <dbReference type="ARBA" id="ARBA00022723"/>
    </source>
</evidence>
<dbReference type="AlphaFoldDB" id="A0A382K1F8"/>
<dbReference type="GO" id="GO:0005506">
    <property type="term" value="F:iron ion binding"/>
    <property type="evidence" value="ECO:0007669"/>
    <property type="project" value="InterPro"/>
</dbReference>
<dbReference type="SMART" id="SM00702">
    <property type="entry name" value="P4Hc"/>
    <property type="match status" value="1"/>
</dbReference>
<evidence type="ECO:0000259" key="6">
    <source>
        <dbReference type="PROSITE" id="PS51471"/>
    </source>
</evidence>
<dbReference type="InterPro" id="IPR044862">
    <property type="entry name" value="Pro_4_hyd_alph_FE2OG_OXY"/>
</dbReference>
<protein>
    <recommendedName>
        <fullName evidence="6">Fe2OG dioxygenase domain-containing protein</fullName>
    </recommendedName>
</protein>
<gene>
    <name evidence="7" type="ORF">METZ01_LOCUS271144</name>
</gene>
<dbReference type="GO" id="GO:0016705">
    <property type="term" value="F:oxidoreductase activity, acting on paired donors, with incorporation or reduction of molecular oxygen"/>
    <property type="evidence" value="ECO:0007669"/>
    <property type="project" value="InterPro"/>
</dbReference>
<dbReference type="InterPro" id="IPR006620">
    <property type="entry name" value="Pro_4_hyd_alph"/>
</dbReference>
<dbReference type="GO" id="GO:0031418">
    <property type="term" value="F:L-ascorbic acid binding"/>
    <property type="evidence" value="ECO:0007669"/>
    <property type="project" value="InterPro"/>
</dbReference>
<sequence>VSDFISIFPNAASEEYCDKVIARFEYWREGQSAWGNTGRKKIWTRQENEGISSILKENDTYFLGDIINDNLNLPLEEEVLPKDLSLLTEFSEVTWDCYKLYAEKYGVLSTLSPQGMAHSVRIQKYKPGQGYHVWHCDSNDMDCSRRMLVITLYLNTVEEGGETEFLYQSSRISPVQGTLSISPAAWTHTHRGNPPLKGNKYIITTWLEFIE</sequence>
<organism evidence="7">
    <name type="scientific">marine metagenome</name>
    <dbReference type="NCBI Taxonomy" id="408172"/>
    <lineage>
        <taxon>unclassified sequences</taxon>
        <taxon>metagenomes</taxon>
        <taxon>ecological metagenomes</taxon>
    </lineage>
</organism>
<dbReference type="PANTHER" id="PTHR10869:SF246">
    <property type="entry name" value="TRANSMEMBRANE PROLYL 4-HYDROXYLASE"/>
    <property type="match status" value="1"/>
</dbReference>